<dbReference type="AlphaFoldDB" id="A0A9K3KTU1"/>
<comment type="caution">
    <text evidence="1">The sequence shown here is derived from an EMBL/GenBank/DDBJ whole genome shotgun (WGS) entry which is preliminary data.</text>
</comment>
<sequence length="135" mass="15187">METQLPCSSGLHHELQKLCDHSCVWECCEKPFEGVGETTGKRKEHNVCRYLREGSEIGVHVPAKEQLVIELNLAALKSGFCPVTCGSQGKKYLPTTNQSVHYWWQFTSNVLTDGCNGKGHQPMYQRVKRATYCVA</sequence>
<name>A0A9K3KTU1_9STRA</name>
<evidence type="ECO:0000313" key="1">
    <source>
        <dbReference type="EMBL" id="KAG7349667.1"/>
    </source>
</evidence>
<accession>A0A9K3KTU1</accession>
<proteinExistence type="predicted"/>
<reference evidence="1" key="1">
    <citation type="journal article" date="2021" name="Sci. Rep.">
        <title>Diploid genomic architecture of Nitzschia inconspicua, an elite biomass production diatom.</title>
        <authorList>
            <person name="Oliver A."/>
            <person name="Podell S."/>
            <person name="Pinowska A."/>
            <person name="Traller J.C."/>
            <person name="Smith S.R."/>
            <person name="McClure R."/>
            <person name="Beliaev A."/>
            <person name="Bohutskyi P."/>
            <person name="Hill E.A."/>
            <person name="Rabines A."/>
            <person name="Zheng H."/>
            <person name="Allen L.Z."/>
            <person name="Kuo A."/>
            <person name="Grigoriev I.V."/>
            <person name="Allen A.E."/>
            <person name="Hazlebeck D."/>
            <person name="Allen E.E."/>
        </authorList>
    </citation>
    <scope>NUCLEOTIDE SEQUENCE</scope>
    <source>
        <strain evidence="1">Hildebrandi</strain>
    </source>
</reference>
<organism evidence="1 2">
    <name type="scientific">Nitzschia inconspicua</name>
    <dbReference type="NCBI Taxonomy" id="303405"/>
    <lineage>
        <taxon>Eukaryota</taxon>
        <taxon>Sar</taxon>
        <taxon>Stramenopiles</taxon>
        <taxon>Ochrophyta</taxon>
        <taxon>Bacillariophyta</taxon>
        <taxon>Bacillariophyceae</taxon>
        <taxon>Bacillariophycidae</taxon>
        <taxon>Bacillariales</taxon>
        <taxon>Bacillariaceae</taxon>
        <taxon>Nitzschia</taxon>
    </lineage>
</organism>
<gene>
    <name evidence="1" type="ORF">IV203_012264</name>
</gene>
<protein>
    <submittedName>
        <fullName evidence="1">Uncharacterized protein</fullName>
    </submittedName>
</protein>
<keyword evidence="2" id="KW-1185">Reference proteome</keyword>
<reference evidence="1" key="2">
    <citation type="submission" date="2021-04" db="EMBL/GenBank/DDBJ databases">
        <authorList>
            <person name="Podell S."/>
        </authorList>
    </citation>
    <scope>NUCLEOTIDE SEQUENCE</scope>
    <source>
        <strain evidence="1">Hildebrandi</strain>
    </source>
</reference>
<dbReference type="EMBL" id="JAGRRH010000019">
    <property type="protein sequence ID" value="KAG7349667.1"/>
    <property type="molecule type" value="Genomic_DNA"/>
</dbReference>
<evidence type="ECO:0000313" key="2">
    <source>
        <dbReference type="Proteomes" id="UP000693970"/>
    </source>
</evidence>
<dbReference type="Proteomes" id="UP000693970">
    <property type="component" value="Unassembled WGS sequence"/>
</dbReference>